<evidence type="ECO:0000313" key="3">
    <source>
        <dbReference type="Proteomes" id="UP000466848"/>
    </source>
</evidence>
<keyword evidence="1" id="KW-0175">Coiled coil</keyword>
<dbReference type="RefSeq" id="WP_163066683.1">
    <property type="nucleotide sequence ID" value="NZ_CP048649.1"/>
</dbReference>
<dbReference type="Pfam" id="PF09548">
    <property type="entry name" value="Spore_III_AB"/>
    <property type="match status" value="1"/>
</dbReference>
<dbReference type="KEGG" id="abut:Ami103574_08905"/>
<name>A0A858BX15_9FIRM</name>
<sequence>MIAIALNTLIFVICCGLGYVKSQEYQCRVANLQSILEGLKGLEDEIAYRKTPLPDALEMVSQERAEQAAKHLFAKVAVDLKGAASSLAESWLIHTKELKEDCAFTSDDIAAIGDLGKALGGTDVYGQTNVLQRAYRQIEGQLEQAQQENQTKGKMYKSLGIAIGLTLVIILI</sequence>
<evidence type="ECO:0000256" key="1">
    <source>
        <dbReference type="SAM" id="Coils"/>
    </source>
</evidence>
<proteinExistence type="predicted"/>
<reference evidence="2 3" key="1">
    <citation type="submission" date="2020-02" db="EMBL/GenBank/DDBJ databases">
        <authorList>
            <person name="Kim Y.B."/>
            <person name="Roh S.W."/>
        </authorList>
    </citation>
    <scope>NUCLEOTIDE SEQUENCE [LARGE SCALE GENOMIC DNA]</scope>
    <source>
        <strain evidence="2 3">DSM 103574</strain>
    </source>
</reference>
<gene>
    <name evidence="2" type="ORF">Ami103574_08905</name>
</gene>
<dbReference type="PIRSF" id="PIRSF021435">
    <property type="entry name" value="SpoIIIAB"/>
    <property type="match status" value="1"/>
</dbReference>
<dbReference type="AlphaFoldDB" id="A0A858BX15"/>
<protein>
    <recommendedName>
        <fullName evidence="4">Stage III sporulation protein AB</fullName>
    </recommendedName>
</protein>
<evidence type="ECO:0000313" key="2">
    <source>
        <dbReference type="EMBL" id="QIB69440.1"/>
    </source>
</evidence>
<feature type="coiled-coil region" evidence="1">
    <location>
        <begin position="128"/>
        <end position="155"/>
    </location>
</feature>
<dbReference type="Proteomes" id="UP000466848">
    <property type="component" value="Chromosome"/>
</dbReference>
<accession>A0A858BX15</accession>
<dbReference type="EMBL" id="CP048649">
    <property type="protein sequence ID" value="QIB69440.1"/>
    <property type="molecule type" value="Genomic_DNA"/>
</dbReference>
<organism evidence="2 3">
    <name type="scientific">Aminipila butyrica</name>
    <dbReference type="NCBI Taxonomy" id="433296"/>
    <lineage>
        <taxon>Bacteria</taxon>
        <taxon>Bacillati</taxon>
        <taxon>Bacillota</taxon>
        <taxon>Clostridia</taxon>
        <taxon>Peptostreptococcales</taxon>
        <taxon>Anaerovoracaceae</taxon>
        <taxon>Aminipila</taxon>
    </lineage>
</organism>
<evidence type="ECO:0008006" key="4">
    <source>
        <dbReference type="Google" id="ProtNLM"/>
    </source>
</evidence>
<keyword evidence="3" id="KW-1185">Reference proteome</keyword>
<dbReference type="InterPro" id="IPR014198">
    <property type="entry name" value="Spore_III_AB"/>
</dbReference>